<dbReference type="GO" id="GO:0012505">
    <property type="term" value="C:endomembrane system"/>
    <property type="evidence" value="ECO:0007669"/>
    <property type="project" value="UniProtKB-SubCell"/>
</dbReference>
<dbReference type="CDD" id="cd00132">
    <property type="entry name" value="CRIB"/>
    <property type="match status" value="1"/>
</dbReference>
<dbReference type="PROSITE" id="PS50108">
    <property type="entry name" value="CRIB"/>
    <property type="match status" value="1"/>
</dbReference>
<protein>
    <recommendedName>
        <fullName evidence="4">CRIB domain-containing protein</fullName>
    </recommendedName>
</protein>
<dbReference type="PANTHER" id="PTHR15344:SF22">
    <property type="entry name" value="CDC42 EFFECTOR PROTEIN (RHO GTPASE-BINDING) 1B"/>
    <property type="match status" value="1"/>
</dbReference>
<dbReference type="Proteomes" id="UP000316079">
    <property type="component" value="Unassembled WGS sequence"/>
</dbReference>
<name>A0A553QES6_9TELE</name>
<gene>
    <name evidence="5" type="ORF">DNTS_018316</name>
</gene>
<organism evidence="5 6">
    <name type="scientific">Danionella cerebrum</name>
    <dbReference type="NCBI Taxonomy" id="2873325"/>
    <lineage>
        <taxon>Eukaryota</taxon>
        <taxon>Metazoa</taxon>
        <taxon>Chordata</taxon>
        <taxon>Craniata</taxon>
        <taxon>Vertebrata</taxon>
        <taxon>Euteleostomi</taxon>
        <taxon>Actinopterygii</taxon>
        <taxon>Neopterygii</taxon>
        <taxon>Teleostei</taxon>
        <taxon>Ostariophysi</taxon>
        <taxon>Cypriniformes</taxon>
        <taxon>Danionidae</taxon>
        <taxon>Danioninae</taxon>
        <taxon>Danionella</taxon>
    </lineage>
</organism>
<dbReference type="Pfam" id="PF00786">
    <property type="entry name" value="PBD"/>
    <property type="match status" value="1"/>
</dbReference>
<feature type="region of interest" description="Disordered" evidence="3">
    <location>
        <begin position="174"/>
        <end position="193"/>
    </location>
</feature>
<dbReference type="OrthoDB" id="9887345at2759"/>
<comment type="similarity">
    <text evidence="2">Belongs to the BORG/CEP family.</text>
</comment>
<dbReference type="InterPro" id="IPR000095">
    <property type="entry name" value="CRIB_dom"/>
</dbReference>
<dbReference type="GO" id="GO:0003723">
    <property type="term" value="F:RNA binding"/>
    <property type="evidence" value="ECO:0007669"/>
    <property type="project" value="InterPro"/>
</dbReference>
<evidence type="ECO:0000313" key="5">
    <source>
        <dbReference type="EMBL" id="TRY88415.1"/>
    </source>
</evidence>
<evidence type="ECO:0000313" key="6">
    <source>
        <dbReference type="Proteomes" id="UP000316079"/>
    </source>
</evidence>
<dbReference type="PANTHER" id="PTHR15344">
    <property type="entry name" value="CDC42 EFFECTOR PROTEIN BORG"/>
    <property type="match status" value="1"/>
</dbReference>
<dbReference type="GO" id="GO:0031274">
    <property type="term" value="P:positive regulation of pseudopodium assembly"/>
    <property type="evidence" value="ECO:0007669"/>
    <property type="project" value="TreeGrafter"/>
</dbReference>
<evidence type="ECO:0000256" key="2">
    <source>
        <dbReference type="ARBA" id="ARBA00010770"/>
    </source>
</evidence>
<feature type="region of interest" description="Disordered" evidence="3">
    <location>
        <begin position="324"/>
        <end position="347"/>
    </location>
</feature>
<dbReference type="InterPro" id="IPR051296">
    <property type="entry name" value="Cdc42_Effector_BORG/CEP"/>
</dbReference>
<comment type="caution">
    <text evidence="5">The sequence shown here is derived from an EMBL/GenBank/DDBJ whole genome shotgun (WGS) entry which is preliminary data.</text>
</comment>
<dbReference type="GO" id="GO:0008360">
    <property type="term" value="P:regulation of cell shape"/>
    <property type="evidence" value="ECO:0007669"/>
    <property type="project" value="TreeGrafter"/>
</dbReference>
<sequence>MGLRRCSEGVIRLIQANPQTKHCSEQRERERERERKRERDADPSLLELKEPGERATLTERGKMLVDVSRRSSSEQVQPAWNDLDYRGLSDVSLNRVSVDSRFLLHLLLEESIKQHAALMSLGKLPSLKALVSNGRRGVQSELSVDMIGPPLGDFRHTMHVGRGGDVFGDTSFLSSYGGSGNSPHPSDSPSRTGFLSRTLQHVRKTQGIRGGSRDLSPPPPPISPIIKNASSLPQLDLDPSGDQKRAMPSSGSAPDYGNTHTSRWSISRKALTRFTFAANHQSLPLFSSPSLPPLVWSSVEDVLPGFHSGFITLPRSSRINQIFPEASESPDHPPETSPSPSELSASRSDSLSSFTLDFGPSLLSDVMQMIDSSRSLSQGLDEVTEHQKRMSITRVDVSMEPERFQEAANVLTRHFGGGRRDEKPLRASSLSHVKTTCSFSETEEEIKV</sequence>
<evidence type="ECO:0000259" key="4">
    <source>
        <dbReference type="PROSITE" id="PS50108"/>
    </source>
</evidence>
<keyword evidence="6" id="KW-1185">Reference proteome</keyword>
<evidence type="ECO:0000256" key="3">
    <source>
        <dbReference type="SAM" id="MobiDB-lite"/>
    </source>
</evidence>
<dbReference type="GO" id="GO:0005856">
    <property type="term" value="C:cytoskeleton"/>
    <property type="evidence" value="ECO:0007669"/>
    <property type="project" value="TreeGrafter"/>
</dbReference>
<evidence type="ECO:0000256" key="1">
    <source>
        <dbReference type="ARBA" id="ARBA00004184"/>
    </source>
</evidence>
<dbReference type="AlphaFoldDB" id="A0A553QES6"/>
<feature type="region of interest" description="Disordered" evidence="3">
    <location>
        <begin position="19"/>
        <end position="49"/>
    </location>
</feature>
<feature type="compositionally biased region" description="Basic and acidic residues" evidence="3">
    <location>
        <begin position="22"/>
        <end position="49"/>
    </location>
</feature>
<proteinExistence type="inferred from homology"/>
<dbReference type="GO" id="GO:0007266">
    <property type="term" value="P:Rho protein signal transduction"/>
    <property type="evidence" value="ECO:0007669"/>
    <property type="project" value="TreeGrafter"/>
</dbReference>
<dbReference type="SMART" id="SM00285">
    <property type="entry name" value="PBD"/>
    <property type="match status" value="1"/>
</dbReference>
<reference evidence="5 6" key="1">
    <citation type="journal article" date="2019" name="Sci. Data">
        <title>Hybrid genome assembly and annotation of Danionella translucida.</title>
        <authorList>
            <person name="Kadobianskyi M."/>
            <person name="Schulze L."/>
            <person name="Schuelke M."/>
            <person name="Judkewitz B."/>
        </authorList>
    </citation>
    <scope>NUCLEOTIDE SEQUENCE [LARGE SCALE GENOMIC DNA]</scope>
    <source>
        <strain evidence="5 6">Bolton</strain>
    </source>
</reference>
<dbReference type="InterPro" id="IPR020934">
    <property type="entry name" value="Ribosomal_uS19_CS"/>
</dbReference>
<accession>A0A553QES6</accession>
<dbReference type="Pfam" id="PF14957">
    <property type="entry name" value="BORG_CEP"/>
    <property type="match status" value="1"/>
</dbReference>
<feature type="domain" description="CRIB" evidence="4">
    <location>
        <begin position="147"/>
        <end position="161"/>
    </location>
</feature>
<dbReference type="GO" id="GO:0030838">
    <property type="term" value="P:positive regulation of actin filament polymerization"/>
    <property type="evidence" value="ECO:0007669"/>
    <property type="project" value="TreeGrafter"/>
</dbReference>
<dbReference type="GO" id="GO:0031267">
    <property type="term" value="F:small GTPase binding"/>
    <property type="evidence" value="ECO:0007669"/>
    <property type="project" value="TreeGrafter"/>
</dbReference>
<dbReference type="PROSITE" id="PS00323">
    <property type="entry name" value="RIBOSOMAL_S19"/>
    <property type="match status" value="1"/>
</dbReference>
<dbReference type="GO" id="GO:0005886">
    <property type="term" value="C:plasma membrane"/>
    <property type="evidence" value="ECO:0007669"/>
    <property type="project" value="TreeGrafter"/>
</dbReference>
<feature type="region of interest" description="Disordered" evidence="3">
    <location>
        <begin position="204"/>
        <end position="261"/>
    </location>
</feature>
<comment type="subcellular location">
    <subcellularLocation>
        <location evidence="1">Endomembrane system</location>
        <topology evidence="1">Peripheral membrane protein</topology>
    </subcellularLocation>
</comment>
<dbReference type="EMBL" id="SRMA01026048">
    <property type="protein sequence ID" value="TRY88415.1"/>
    <property type="molecule type" value="Genomic_DNA"/>
</dbReference>
<dbReference type="GO" id="GO:0005737">
    <property type="term" value="C:cytoplasm"/>
    <property type="evidence" value="ECO:0007669"/>
    <property type="project" value="TreeGrafter"/>
</dbReference>
<feature type="compositionally biased region" description="Low complexity" evidence="3">
    <location>
        <begin position="338"/>
        <end position="347"/>
    </location>
</feature>
<dbReference type="InterPro" id="IPR029273">
    <property type="entry name" value="Cdc42_effect-like"/>
</dbReference>
<dbReference type="STRING" id="623744.A0A553QES6"/>